<comment type="similarity">
    <text evidence="2">Belongs to the FAD-binding monooxygenase family.</text>
</comment>
<dbReference type="InterPro" id="IPR020946">
    <property type="entry name" value="Flavin_mOase-like"/>
</dbReference>
<evidence type="ECO:0000256" key="2">
    <source>
        <dbReference type="ARBA" id="ARBA00010139"/>
    </source>
</evidence>
<evidence type="ECO:0000256" key="5">
    <source>
        <dbReference type="ARBA" id="ARBA00022857"/>
    </source>
</evidence>
<sequence length="171" mass="19523">LPLYQLTDEKLWKDWSWSEKFPAGKEILSYFHYVDQKLDLRRDISFNTRVVGAQYDANEDRWVIRTQDQTIVRAKFFLLCTGVGAKPYTPPFEGLESFNGLTHHTAGWPRDGVDFEGKRVGIIGTGATGVQVTQEIGSLAAHLTVFQRTPNFALPMNQAVIDEKYQRTLKE</sequence>
<feature type="non-terminal residue" evidence="8">
    <location>
        <position position="1"/>
    </location>
</feature>
<dbReference type="Gene3D" id="3.50.50.60">
    <property type="entry name" value="FAD/NAD(P)-binding domain"/>
    <property type="match status" value="1"/>
</dbReference>
<dbReference type="Proteomes" id="UP001465976">
    <property type="component" value="Unassembled WGS sequence"/>
</dbReference>
<dbReference type="EMBL" id="JBAHYK010005210">
    <property type="protein sequence ID" value="KAL0562563.1"/>
    <property type="molecule type" value="Genomic_DNA"/>
</dbReference>
<reference evidence="8 9" key="1">
    <citation type="submission" date="2024-02" db="EMBL/GenBank/DDBJ databases">
        <title>A draft genome for the cacao thread blight pathogen Marasmius crinis-equi.</title>
        <authorList>
            <person name="Cohen S.P."/>
            <person name="Baruah I.K."/>
            <person name="Amoako-Attah I."/>
            <person name="Bukari Y."/>
            <person name="Meinhardt L.W."/>
            <person name="Bailey B.A."/>
        </authorList>
    </citation>
    <scope>NUCLEOTIDE SEQUENCE [LARGE SCALE GENOMIC DNA]</scope>
    <source>
        <strain evidence="8 9">GH-76</strain>
    </source>
</reference>
<feature type="non-terminal residue" evidence="8">
    <location>
        <position position="171"/>
    </location>
</feature>
<protein>
    <submittedName>
        <fullName evidence="8">Uncharacterized protein</fullName>
    </submittedName>
</protein>
<name>A0ABR3EI64_9AGAR</name>
<accession>A0ABR3EI64</accession>
<keyword evidence="7" id="KW-0503">Monooxygenase</keyword>
<evidence type="ECO:0000256" key="4">
    <source>
        <dbReference type="ARBA" id="ARBA00022827"/>
    </source>
</evidence>
<comment type="caution">
    <text evidence="8">The sequence shown here is derived from an EMBL/GenBank/DDBJ whole genome shotgun (WGS) entry which is preliminary data.</text>
</comment>
<dbReference type="InterPro" id="IPR036188">
    <property type="entry name" value="FAD/NAD-bd_sf"/>
</dbReference>
<evidence type="ECO:0000313" key="9">
    <source>
        <dbReference type="Proteomes" id="UP001465976"/>
    </source>
</evidence>
<keyword evidence="3" id="KW-0285">Flavoprotein</keyword>
<dbReference type="PANTHER" id="PTHR43098:SF3">
    <property type="entry name" value="L-ORNITHINE N(5)-MONOOXYGENASE-RELATED"/>
    <property type="match status" value="1"/>
</dbReference>
<evidence type="ECO:0000256" key="3">
    <source>
        <dbReference type="ARBA" id="ARBA00022630"/>
    </source>
</evidence>
<dbReference type="InterPro" id="IPR050775">
    <property type="entry name" value="FAD-binding_Monooxygenases"/>
</dbReference>
<organism evidence="8 9">
    <name type="scientific">Marasmius crinis-equi</name>
    <dbReference type="NCBI Taxonomy" id="585013"/>
    <lineage>
        <taxon>Eukaryota</taxon>
        <taxon>Fungi</taxon>
        <taxon>Dikarya</taxon>
        <taxon>Basidiomycota</taxon>
        <taxon>Agaricomycotina</taxon>
        <taxon>Agaricomycetes</taxon>
        <taxon>Agaricomycetidae</taxon>
        <taxon>Agaricales</taxon>
        <taxon>Marasmiineae</taxon>
        <taxon>Marasmiaceae</taxon>
        <taxon>Marasmius</taxon>
    </lineage>
</organism>
<keyword evidence="6" id="KW-0560">Oxidoreductase</keyword>
<dbReference type="Pfam" id="PF00743">
    <property type="entry name" value="FMO-like"/>
    <property type="match status" value="1"/>
</dbReference>
<evidence type="ECO:0000256" key="6">
    <source>
        <dbReference type="ARBA" id="ARBA00023002"/>
    </source>
</evidence>
<keyword evidence="9" id="KW-1185">Reference proteome</keyword>
<keyword evidence="4" id="KW-0274">FAD</keyword>
<evidence type="ECO:0000256" key="1">
    <source>
        <dbReference type="ARBA" id="ARBA00001974"/>
    </source>
</evidence>
<gene>
    <name evidence="8" type="ORF">V5O48_019523</name>
</gene>
<comment type="cofactor">
    <cofactor evidence="1">
        <name>FAD</name>
        <dbReference type="ChEBI" id="CHEBI:57692"/>
    </cofactor>
</comment>
<evidence type="ECO:0000313" key="8">
    <source>
        <dbReference type="EMBL" id="KAL0562563.1"/>
    </source>
</evidence>
<proteinExistence type="inferred from homology"/>
<dbReference type="SUPFAM" id="SSF51905">
    <property type="entry name" value="FAD/NAD(P)-binding domain"/>
    <property type="match status" value="1"/>
</dbReference>
<dbReference type="PANTHER" id="PTHR43098">
    <property type="entry name" value="L-ORNITHINE N(5)-MONOOXYGENASE-RELATED"/>
    <property type="match status" value="1"/>
</dbReference>
<keyword evidence="5" id="KW-0521">NADP</keyword>
<evidence type="ECO:0000256" key="7">
    <source>
        <dbReference type="ARBA" id="ARBA00023033"/>
    </source>
</evidence>